<evidence type="ECO:0000313" key="2">
    <source>
        <dbReference type="Proteomes" id="UP000033203"/>
    </source>
</evidence>
<gene>
    <name evidence="1" type="ORF">SR41_14385</name>
</gene>
<dbReference type="AlphaFoldDB" id="A0A0D1JZ51"/>
<dbReference type="EMBL" id="JXTP01000075">
    <property type="protein sequence ID" value="KIU26488.1"/>
    <property type="molecule type" value="Genomic_DNA"/>
</dbReference>
<dbReference type="Proteomes" id="UP000033203">
    <property type="component" value="Unassembled WGS sequence"/>
</dbReference>
<protein>
    <submittedName>
        <fullName evidence="1">Uncharacterized protein</fullName>
    </submittedName>
</protein>
<organism evidence="1 2">
    <name type="scientific">Sphingomonas melonis</name>
    <dbReference type="NCBI Taxonomy" id="152682"/>
    <lineage>
        <taxon>Bacteria</taxon>
        <taxon>Pseudomonadati</taxon>
        <taxon>Pseudomonadota</taxon>
        <taxon>Alphaproteobacteria</taxon>
        <taxon>Sphingomonadales</taxon>
        <taxon>Sphingomonadaceae</taxon>
        <taxon>Sphingomonas</taxon>
    </lineage>
</organism>
<accession>A0A0D1JZ51</accession>
<dbReference type="PATRIC" id="fig|1549858.7.peg.2083"/>
<comment type="caution">
    <text evidence="1">The sequence shown here is derived from an EMBL/GenBank/DDBJ whole genome shotgun (WGS) entry which is preliminary data.</text>
</comment>
<sequence>MPTSGTVFIAGSIAISRLHPVVCDRIGNAVDRDMAVVVGDADGADTAIQRVLLDRQARAVTVYCSGDRPRNNVGDWPVEHIYPDAPPGTRRWFTAKDIAMAEAADYGLMIWDTRSTGTLSNVIELLSADKKSVVFVNKAKEFMKVADVEGLDRLIDMMSVTARDKAEQKMRLSDKVGALRHRQGALSL</sequence>
<evidence type="ECO:0000313" key="1">
    <source>
        <dbReference type="EMBL" id="KIU26488.1"/>
    </source>
</evidence>
<reference evidence="1 2" key="1">
    <citation type="submission" date="2015-01" db="EMBL/GenBank/DDBJ databases">
        <title>Genome of Sphingomonas taxi strain 30a.</title>
        <authorList>
            <person name="Eevers N."/>
            <person name="Van Hamme J."/>
            <person name="Bottos E."/>
            <person name="Weyens N."/>
            <person name="Vangronsveld J."/>
        </authorList>
    </citation>
    <scope>NUCLEOTIDE SEQUENCE [LARGE SCALE GENOMIC DNA]</scope>
    <source>
        <strain evidence="1 2">30a</strain>
    </source>
</reference>
<proteinExistence type="predicted"/>
<name>A0A0D1JZ51_9SPHN</name>
<dbReference type="Gene3D" id="3.40.50.450">
    <property type="match status" value="1"/>
</dbReference>